<name>A0A5C8Z1B1_9ACTN</name>
<dbReference type="AlphaFoldDB" id="A0A5C8Z1B1"/>
<keyword evidence="2" id="KW-0808">Transferase</keyword>
<evidence type="ECO:0000259" key="1">
    <source>
        <dbReference type="Pfam" id="PF01636"/>
    </source>
</evidence>
<dbReference type="Proteomes" id="UP000321234">
    <property type="component" value="Unassembled WGS sequence"/>
</dbReference>
<proteinExistence type="predicted"/>
<sequence>MRGEGGGRAQWSDLPGGLRDAVAAELGSPVVRATSQAGGFSPGSADRVITASGRRAFVKALDGGRFPGSVDLHRREARVLGALPAGLPVPELLALVEHDGWVALVTEDVDGESPALPWRLSAVEAALDALGAVAAVSVPPVLRDVLPRAEVDLEHDDAGFERLLADPWSGLARFDPWAAERLDELAVLARRGNRALAGEALGHGDVRADNLVQRPGGGVVVVDWPHAVIGSPVFDVVALLLDVRLSSSEVDVDALLAAHLPGLGDVATAVIAADAAYFVDAARLPPVPGLPALRAFQAAQGRAALAWLRERW</sequence>
<dbReference type="InterPro" id="IPR011009">
    <property type="entry name" value="Kinase-like_dom_sf"/>
</dbReference>
<dbReference type="InterPro" id="IPR002575">
    <property type="entry name" value="Aminoglycoside_PTrfase"/>
</dbReference>
<evidence type="ECO:0000313" key="3">
    <source>
        <dbReference type="Proteomes" id="UP000321234"/>
    </source>
</evidence>
<evidence type="ECO:0000313" key="2">
    <source>
        <dbReference type="EMBL" id="TXR51297.1"/>
    </source>
</evidence>
<dbReference type="GO" id="GO:0016740">
    <property type="term" value="F:transferase activity"/>
    <property type="evidence" value="ECO:0007669"/>
    <property type="project" value="UniProtKB-KW"/>
</dbReference>
<dbReference type="Gene3D" id="3.90.1200.10">
    <property type="match status" value="1"/>
</dbReference>
<dbReference type="Gene3D" id="3.30.200.20">
    <property type="entry name" value="Phosphorylase Kinase, domain 1"/>
    <property type="match status" value="1"/>
</dbReference>
<dbReference type="RefSeq" id="WP_147928619.1">
    <property type="nucleotide sequence ID" value="NZ_VKAC01000024.1"/>
</dbReference>
<protein>
    <submittedName>
        <fullName evidence="2">Phosphotransferase</fullName>
    </submittedName>
</protein>
<dbReference type="OrthoDB" id="2570531at2"/>
<organism evidence="2 3">
    <name type="scientific">Quadrisphaera setariae</name>
    <dbReference type="NCBI Taxonomy" id="2593304"/>
    <lineage>
        <taxon>Bacteria</taxon>
        <taxon>Bacillati</taxon>
        <taxon>Actinomycetota</taxon>
        <taxon>Actinomycetes</taxon>
        <taxon>Kineosporiales</taxon>
        <taxon>Kineosporiaceae</taxon>
        <taxon>Quadrisphaera</taxon>
    </lineage>
</organism>
<comment type="caution">
    <text evidence="2">The sequence shown here is derived from an EMBL/GenBank/DDBJ whole genome shotgun (WGS) entry which is preliminary data.</text>
</comment>
<reference evidence="2 3" key="1">
    <citation type="submission" date="2019-07" db="EMBL/GenBank/DDBJ databases">
        <title>Quadrisphaera sp. strain DD2A genome sequencing and assembly.</title>
        <authorList>
            <person name="Kim I."/>
        </authorList>
    </citation>
    <scope>NUCLEOTIDE SEQUENCE [LARGE SCALE GENOMIC DNA]</scope>
    <source>
        <strain evidence="2 3">DD2A</strain>
    </source>
</reference>
<dbReference type="EMBL" id="VKAC01000024">
    <property type="protein sequence ID" value="TXR51297.1"/>
    <property type="molecule type" value="Genomic_DNA"/>
</dbReference>
<feature type="domain" description="Aminoglycoside phosphotransferase" evidence="1">
    <location>
        <begin position="48"/>
        <end position="262"/>
    </location>
</feature>
<accession>A0A5C8Z1B1</accession>
<keyword evidence="3" id="KW-1185">Reference proteome</keyword>
<dbReference type="SUPFAM" id="SSF56112">
    <property type="entry name" value="Protein kinase-like (PK-like)"/>
    <property type="match status" value="1"/>
</dbReference>
<gene>
    <name evidence="2" type="ORF">FMM08_22595</name>
</gene>
<dbReference type="Pfam" id="PF01636">
    <property type="entry name" value="APH"/>
    <property type="match status" value="1"/>
</dbReference>